<name>A0ABM0VD51_CAMSA</name>
<keyword evidence="1" id="KW-1185">Reference proteome</keyword>
<evidence type="ECO:0000313" key="2">
    <source>
        <dbReference type="RefSeq" id="XP_010454405.1"/>
    </source>
</evidence>
<dbReference type="RefSeq" id="XP_010454405.1">
    <property type="nucleotide sequence ID" value="XM_010456103.2"/>
</dbReference>
<organism evidence="1 2">
    <name type="scientific">Camelina sativa</name>
    <name type="common">False flax</name>
    <name type="synonym">Myagrum sativum</name>
    <dbReference type="NCBI Taxonomy" id="90675"/>
    <lineage>
        <taxon>Eukaryota</taxon>
        <taxon>Viridiplantae</taxon>
        <taxon>Streptophyta</taxon>
        <taxon>Embryophyta</taxon>
        <taxon>Tracheophyta</taxon>
        <taxon>Spermatophyta</taxon>
        <taxon>Magnoliopsida</taxon>
        <taxon>eudicotyledons</taxon>
        <taxon>Gunneridae</taxon>
        <taxon>Pentapetalae</taxon>
        <taxon>rosids</taxon>
        <taxon>malvids</taxon>
        <taxon>Brassicales</taxon>
        <taxon>Brassicaceae</taxon>
        <taxon>Camelineae</taxon>
        <taxon>Camelina</taxon>
    </lineage>
</organism>
<accession>A0ABM0VD51</accession>
<reference evidence="1" key="1">
    <citation type="journal article" date="2014" name="Nat. Commun.">
        <title>The emerging biofuel crop Camelina sativa retains a highly undifferentiated hexaploid genome structure.</title>
        <authorList>
            <person name="Kagale S."/>
            <person name="Koh C."/>
            <person name="Nixon J."/>
            <person name="Bollina V."/>
            <person name="Clarke W.E."/>
            <person name="Tuteja R."/>
            <person name="Spillane C."/>
            <person name="Robinson S.J."/>
            <person name="Links M.G."/>
            <person name="Clarke C."/>
            <person name="Higgins E.E."/>
            <person name="Huebert T."/>
            <person name="Sharpe A.G."/>
            <person name="Parkin I.A."/>
        </authorList>
    </citation>
    <scope>NUCLEOTIDE SEQUENCE [LARGE SCALE GENOMIC DNA]</scope>
    <source>
        <strain evidence="1">cv. DH55</strain>
    </source>
</reference>
<sequence length="311" mass="35083">MMMLARRQYLSVDLLRNSEIFDLKSGRYGYMLKFCDQESPCPPVVLLYAKMSLHRYNFVKGTKFELIGVQKYVQTTGSAAASYYITLDAIDHATATGSLQTFQNVVSEISFGRFMLSCNIARIKGEPRDGEGLLRRPPYIRGEPRDGKGFLTMPDMTLPTCPPENPFQTYYLLKESELQENSWIRLYLELAVAKTDRHCKAKGAGLSNLEIVDVAIDAANNEEGLYANNALFYIRYRDLYKANLGEPLDRIAIVRRSFDKPTGCFCLVGQSLSSDVIPNNRMIANEEDTGCSSFMGQIQSPQNFLLNSLHL</sequence>
<protein>
    <submittedName>
        <fullName evidence="2">UPF0725 protein At3g25080 isoform X1</fullName>
    </submittedName>
</protein>
<dbReference type="PANTHER" id="PTHR31260:SF39">
    <property type="entry name" value="BNAA09G28770D PROTEIN"/>
    <property type="match status" value="1"/>
</dbReference>
<dbReference type="InterPro" id="IPR006462">
    <property type="entry name" value="MS5"/>
</dbReference>
<dbReference type="GeneID" id="104736169"/>
<dbReference type="PANTHER" id="PTHR31260">
    <property type="entry name" value="CYSTATIN/MONELLIN SUPERFAMILY PROTEIN"/>
    <property type="match status" value="1"/>
</dbReference>
<dbReference type="Pfam" id="PF04776">
    <property type="entry name" value="protein_MS5"/>
    <property type="match status" value="1"/>
</dbReference>
<reference evidence="2" key="2">
    <citation type="submission" date="2025-08" db="UniProtKB">
        <authorList>
            <consortium name="RefSeq"/>
        </authorList>
    </citation>
    <scope>IDENTIFICATION</scope>
    <source>
        <tissue evidence="2">Leaf</tissue>
    </source>
</reference>
<gene>
    <name evidence="2" type="primary">LOC104736169</name>
</gene>
<dbReference type="Proteomes" id="UP000694864">
    <property type="component" value="Chromosome 13"/>
</dbReference>
<evidence type="ECO:0000313" key="1">
    <source>
        <dbReference type="Proteomes" id="UP000694864"/>
    </source>
</evidence>
<dbReference type="NCBIfam" id="TIGR01572">
    <property type="entry name" value="A_thl_para_3677"/>
    <property type="match status" value="1"/>
</dbReference>
<proteinExistence type="predicted"/>